<gene>
    <name evidence="1" type="ORF">GCM10009332_30340</name>
</gene>
<dbReference type="Proteomes" id="UP000613743">
    <property type="component" value="Unassembled WGS sequence"/>
</dbReference>
<protein>
    <submittedName>
        <fullName evidence="1">Uncharacterized protein</fullName>
    </submittedName>
</protein>
<evidence type="ECO:0000313" key="1">
    <source>
        <dbReference type="EMBL" id="GGI91006.1"/>
    </source>
</evidence>
<comment type="caution">
    <text evidence="1">The sequence shown here is derived from an EMBL/GenBank/DDBJ whole genome shotgun (WGS) entry which is preliminary data.</text>
</comment>
<dbReference type="AlphaFoldDB" id="A0A917ND29"/>
<accession>A0A917ND29</accession>
<reference evidence="1" key="1">
    <citation type="journal article" date="2014" name="Int. J. Syst. Evol. Microbiol.">
        <title>Complete genome sequence of Corynebacterium casei LMG S-19264T (=DSM 44701T), isolated from a smear-ripened cheese.</title>
        <authorList>
            <consortium name="US DOE Joint Genome Institute (JGI-PGF)"/>
            <person name="Walter F."/>
            <person name="Albersmeier A."/>
            <person name="Kalinowski J."/>
            <person name="Ruckert C."/>
        </authorList>
    </citation>
    <scope>NUCLEOTIDE SEQUENCE</scope>
    <source>
        <strain evidence="1">JCM 30804</strain>
    </source>
</reference>
<dbReference type="EMBL" id="BMPZ01000011">
    <property type="protein sequence ID" value="GGI91006.1"/>
    <property type="molecule type" value="Genomic_DNA"/>
</dbReference>
<proteinExistence type="predicted"/>
<name>A0A917ND29_9GAMM</name>
<organism evidence="1 2">
    <name type="scientific">Shewanella gelidii</name>
    <dbReference type="NCBI Taxonomy" id="1642821"/>
    <lineage>
        <taxon>Bacteria</taxon>
        <taxon>Pseudomonadati</taxon>
        <taxon>Pseudomonadota</taxon>
        <taxon>Gammaproteobacteria</taxon>
        <taxon>Alteromonadales</taxon>
        <taxon>Shewanellaceae</taxon>
        <taxon>Shewanella</taxon>
    </lineage>
</organism>
<keyword evidence="2" id="KW-1185">Reference proteome</keyword>
<sequence>MVEKLTCVSHPTYNEYNKTCQIEYWGLYEKISQLVSKSECFKTAPNYARNINRGDASDLPFYFIEY</sequence>
<reference evidence="1" key="2">
    <citation type="submission" date="2020-09" db="EMBL/GenBank/DDBJ databases">
        <authorList>
            <person name="Sun Q."/>
            <person name="Ohkuma M."/>
        </authorList>
    </citation>
    <scope>NUCLEOTIDE SEQUENCE</scope>
    <source>
        <strain evidence="1">JCM 30804</strain>
    </source>
</reference>
<evidence type="ECO:0000313" key="2">
    <source>
        <dbReference type="Proteomes" id="UP000613743"/>
    </source>
</evidence>